<reference evidence="2 3" key="1">
    <citation type="journal article" date="2023" name="Nucleic Acids Res.">
        <title>The hologenome of Daphnia magna reveals possible DNA methylation and microbiome-mediated evolution of the host genome.</title>
        <authorList>
            <person name="Chaturvedi A."/>
            <person name="Li X."/>
            <person name="Dhandapani V."/>
            <person name="Marshall H."/>
            <person name="Kissane S."/>
            <person name="Cuenca-Cambronero M."/>
            <person name="Asole G."/>
            <person name="Calvet F."/>
            <person name="Ruiz-Romero M."/>
            <person name="Marangio P."/>
            <person name="Guigo R."/>
            <person name="Rago D."/>
            <person name="Mirbahai L."/>
            <person name="Eastwood N."/>
            <person name="Colbourne J.K."/>
            <person name="Zhou J."/>
            <person name="Mallon E."/>
            <person name="Orsini L."/>
        </authorList>
    </citation>
    <scope>NUCLEOTIDE SEQUENCE [LARGE SCALE GENOMIC DNA]</scope>
    <source>
        <strain evidence="2">LRV0_1</strain>
    </source>
</reference>
<accession>A0ABQ9Z0E0</accession>
<keyword evidence="1" id="KW-0812">Transmembrane</keyword>
<organism evidence="2 3">
    <name type="scientific">Daphnia magna</name>
    <dbReference type="NCBI Taxonomy" id="35525"/>
    <lineage>
        <taxon>Eukaryota</taxon>
        <taxon>Metazoa</taxon>
        <taxon>Ecdysozoa</taxon>
        <taxon>Arthropoda</taxon>
        <taxon>Crustacea</taxon>
        <taxon>Branchiopoda</taxon>
        <taxon>Diplostraca</taxon>
        <taxon>Cladocera</taxon>
        <taxon>Anomopoda</taxon>
        <taxon>Daphniidae</taxon>
        <taxon>Daphnia</taxon>
    </lineage>
</organism>
<protein>
    <submittedName>
        <fullName evidence="2">Uncharacterized protein</fullName>
    </submittedName>
</protein>
<keyword evidence="1" id="KW-1133">Transmembrane helix</keyword>
<gene>
    <name evidence="2" type="ORF">OUZ56_011511</name>
</gene>
<evidence type="ECO:0000313" key="3">
    <source>
        <dbReference type="Proteomes" id="UP001234178"/>
    </source>
</evidence>
<dbReference type="Proteomes" id="UP001234178">
    <property type="component" value="Unassembled WGS sequence"/>
</dbReference>
<proteinExistence type="predicted"/>
<evidence type="ECO:0000256" key="1">
    <source>
        <dbReference type="SAM" id="Phobius"/>
    </source>
</evidence>
<keyword evidence="3" id="KW-1185">Reference proteome</keyword>
<name>A0ABQ9Z0E0_9CRUS</name>
<sequence length="180" mass="20279">MDRDGEPSFLLTLLPLPIYLVIHYLLPYLYVPLAELTSVSDFLNLPDLTQIQIIACVLKSVPNPKLEKISKIQSKSNPNPNPNPNHFKFEKIRSKSDPNPIQIQSNSQSISSKTSCVARFPQMRKSHLCPSWSAAAAASYGETIFFTLKISCSSLLAEEFRLLPEIRLLQGDEQQTIHKQ</sequence>
<keyword evidence="1" id="KW-0472">Membrane</keyword>
<dbReference type="EMBL" id="JAOYFB010000002">
    <property type="protein sequence ID" value="KAK4006357.1"/>
    <property type="molecule type" value="Genomic_DNA"/>
</dbReference>
<comment type="caution">
    <text evidence="2">The sequence shown here is derived from an EMBL/GenBank/DDBJ whole genome shotgun (WGS) entry which is preliminary data.</text>
</comment>
<evidence type="ECO:0000313" key="2">
    <source>
        <dbReference type="EMBL" id="KAK4006357.1"/>
    </source>
</evidence>
<feature type="transmembrane region" description="Helical" evidence="1">
    <location>
        <begin position="9"/>
        <end position="30"/>
    </location>
</feature>